<sequence>MSSGSSSSNSQRRRATVDIPNRCWCGSNLTTFGAKTKENLFRRFYRCEIGVKLHEDVQSFKNTTTLHLQEQAKYVEDSLLEMKRIIQNQTLQLSEFRRYSTQDNDTAVVDATLESLNNGSFITKAQSPFINIAAAAIALGTMAWLYAKTST</sequence>
<dbReference type="Proteomes" id="UP001642260">
    <property type="component" value="Unassembled WGS sequence"/>
</dbReference>
<organism evidence="2 3">
    <name type="scientific">Eruca vesicaria subsp. sativa</name>
    <name type="common">Garden rocket</name>
    <name type="synonym">Eruca sativa</name>
    <dbReference type="NCBI Taxonomy" id="29727"/>
    <lineage>
        <taxon>Eukaryota</taxon>
        <taxon>Viridiplantae</taxon>
        <taxon>Streptophyta</taxon>
        <taxon>Embryophyta</taxon>
        <taxon>Tracheophyta</taxon>
        <taxon>Spermatophyta</taxon>
        <taxon>Magnoliopsida</taxon>
        <taxon>eudicotyledons</taxon>
        <taxon>Gunneridae</taxon>
        <taxon>Pentapetalae</taxon>
        <taxon>rosids</taxon>
        <taxon>malvids</taxon>
        <taxon>Brassicales</taxon>
        <taxon>Brassicaceae</taxon>
        <taxon>Brassiceae</taxon>
        <taxon>Eruca</taxon>
    </lineage>
</organism>
<proteinExistence type="predicted"/>
<dbReference type="AlphaFoldDB" id="A0ABC8LGI6"/>
<keyword evidence="1" id="KW-0472">Membrane</keyword>
<name>A0ABC8LGI6_ERUVS</name>
<dbReference type="EMBL" id="CAKOAT010564042">
    <property type="protein sequence ID" value="CAH8382692.1"/>
    <property type="molecule type" value="Genomic_DNA"/>
</dbReference>
<reference evidence="2 3" key="1">
    <citation type="submission" date="2022-03" db="EMBL/GenBank/DDBJ databases">
        <authorList>
            <person name="Macdonald S."/>
            <person name="Ahmed S."/>
            <person name="Newling K."/>
        </authorList>
    </citation>
    <scope>NUCLEOTIDE SEQUENCE [LARGE SCALE GENOMIC DNA]</scope>
</reference>
<keyword evidence="1" id="KW-1133">Transmembrane helix</keyword>
<gene>
    <name evidence="2" type="ORF">ERUC_LOCUS35175</name>
</gene>
<protein>
    <submittedName>
        <fullName evidence="2">Uncharacterized protein</fullName>
    </submittedName>
</protein>
<evidence type="ECO:0000313" key="3">
    <source>
        <dbReference type="Proteomes" id="UP001642260"/>
    </source>
</evidence>
<accession>A0ABC8LGI6</accession>
<evidence type="ECO:0000313" key="2">
    <source>
        <dbReference type="EMBL" id="CAH8382692.1"/>
    </source>
</evidence>
<keyword evidence="3" id="KW-1185">Reference proteome</keyword>
<keyword evidence="1" id="KW-0812">Transmembrane</keyword>
<feature type="transmembrane region" description="Helical" evidence="1">
    <location>
        <begin position="129"/>
        <end position="147"/>
    </location>
</feature>
<comment type="caution">
    <text evidence="2">The sequence shown here is derived from an EMBL/GenBank/DDBJ whole genome shotgun (WGS) entry which is preliminary data.</text>
</comment>
<evidence type="ECO:0000256" key="1">
    <source>
        <dbReference type="SAM" id="Phobius"/>
    </source>
</evidence>